<keyword evidence="8" id="KW-0472">Membrane</keyword>
<sequence>MPKGKGSASKGPSGSKKSGDSAVEGNSKPVAKGGTAVKVRHILCEKQSKALEAIEQLKEGQRFNAVAEQYSEDKARSGGDLGWMTRGSMVGGSLCTTNFFSGQTRLHGSSGENQVRLSCHNGRRKEKTYREVHEELERLRASRNQQKSDTQQDKSENLPKRIASDDSSANTPSTQKSAAPMWWRFISKTSWRVQLAFTLLLWASLLNVGFGAAFLLCACLYWLYVWGTDPQRRTPRPNTILAGWYYDNTRVA</sequence>
<organism evidence="12">
    <name type="scientific">Hymenolepis diminuta</name>
    <name type="common">Rat tapeworm</name>
    <dbReference type="NCBI Taxonomy" id="6216"/>
    <lineage>
        <taxon>Eukaryota</taxon>
        <taxon>Metazoa</taxon>
        <taxon>Spiralia</taxon>
        <taxon>Lophotrochozoa</taxon>
        <taxon>Platyhelminthes</taxon>
        <taxon>Cestoda</taxon>
        <taxon>Eucestoda</taxon>
        <taxon>Cyclophyllidea</taxon>
        <taxon>Hymenolepididae</taxon>
        <taxon>Hymenolepis</taxon>
    </lineage>
</organism>
<dbReference type="SUPFAM" id="SSF54534">
    <property type="entry name" value="FKBP-like"/>
    <property type="match status" value="1"/>
</dbReference>
<keyword evidence="3 5" id="KW-0697">Rotamase</keyword>
<evidence type="ECO:0000256" key="8">
    <source>
        <dbReference type="SAM" id="Phobius"/>
    </source>
</evidence>
<comment type="similarity">
    <text evidence="2">Belongs to the PpiC/parvulin rotamase family. PIN4 subfamily.</text>
</comment>
<evidence type="ECO:0000256" key="7">
    <source>
        <dbReference type="SAM" id="MobiDB-lite"/>
    </source>
</evidence>
<evidence type="ECO:0000313" key="11">
    <source>
        <dbReference type="Proteomes" id="UP000274504"/>
    </source>
</evidence>
<dbReference type="PROSITE" id="PS50198">
    <property type="entry name" value="PPIC_PPIASE_2"/>
    <property type="match status" value="1"/>
</dbReference>
<feature type="compositionally biased region" description="Low complexity" evidence="7">
    <location>
        <begin position="1"/>
        <end position="16"/>
    </location>
</feature>
<dbReference type="AlphaFoldDB" id="A0A0R3SBZ3"/>
<evidence type="ECO:0000256" key="4">
    <source>
        <dbReference type="ARBA" id="ARBA00023235"/>
    </source>
</evidence>
<dbReference type="GO" id="GO:0003677">
    <property type="term" value="F:DNA binding"/>
    <property type="evidence" value="ECO:0007669"/>
    <property type="project" value="InterPro"/>
</dbReference>
<dbReference type="GO" id="GO:0006364">
    <property type="term" value="P:rRNA processing"/>
    <property type="evidence" value="ECO:0007669"/>
    <property type="project" value="InterPro"/>
</dbReference>
<evidence type="ECO:0000256" key="5">
    <source>
        <dbReference type="PROSITE-ProRule" id="PRU00278"/>
    </source>
</evidence>
<feature type="domain" description="PpiC" evidence="9">
    <location>
        <begin position="34"/>
        <end position="89"/>
    </location>
</feature>
<dbReference type="EMBL" id="UYSG01000451">
    <property type="protein sequence ID" value="VDL19507.1"/>
    <property type="molecule type" value="Genomic_DNA"/>
</dbReference>
<accession>A0A0R3SBZ3</accession>
<dbReference type="STRING" id="6216.A0A0R3SBZ3"/>
<evidence type="ECO:0000256" key="2">
    <source>
        <dbReference type="ARBA" id="ARBA00010242"/>
    </source>
</evidence>
<dbReference type="PANTHER" id="PTHR45995">
    <property type="match status" value="1"/>
</dbReference>
<dbReference type="Gene3D" id="3.10.50.40">
    <property type="match status" value="1"/>
</dbReference>
<reference evidence="10 11" key="2">
    <citation type="submission" date="2018-11" db="EMBL/GenBank/DDBJ databases">
        <authorList>
            <consortium name="Pathogen Informatics"/>
        </authorList>
    </citation>
    <scope>NUCLEOTIDE SEQUENCE [LARGE SCALE GENOMIC DNA]</scope>
</reference>
<keyword evidence="4 5" id="KW-0413">Isomerase</keyword>
<keyword evidence="8" id="KW-0812">Transmembrane</keyword>
<proteinExistence type="inferred from homology"/>
<dbReference type="Proteomes" id="UP000274504">
    <property type="component" value="Unassembled WGS sequence"/>
</dbReference>
<dbReference type="OrthoDB" id="1911748at2759"/>
<feature type="compositionally biased region" description="Polar residues" evidence="7">
    <location>
        <begin position="165"/>
        <end position="175"/>
    </location>
</feature>
<dbReference type="Pfam" id="PF13616">
    <property type="entry name" value="Rotamase_3"/>
    <property type="match status" value="1"/>
</dbReference>
<dbReference type="InterPro" id="IPR043323">
    <property type="entry name" value="PIN4"/>
</dbReference>
<dbReference type="InterPro" id="IPR000297">
    <property type="entry name" value="PPIase_PpiC"/>
</dbReference>
<dbReference type="WBParaSite" id="HDID_0000204501-mRNA-1">
    <property type="protein sequence ID" value="HDID_0000204501-mRNA-1"/>
    <property type="gene ID" value="HDID_0000204501"/>
</dbReference>
<evidence type="ECO:0000256" key="6">
    <source>
        <dbReference type="RuleBase" id="RU363014"/>
    </source>
</evidence>
<dbReference type="EC" id="5.2.1.8" evidence="6"/>
<feature type="region of interest" description="Disordered" evidence="7">
    <location>
        <begin position="1"/>
        <end position="36"/>
    </location>
</feature>
<dbReference type="InterPro" id="IPR046357">
    <property type="entry name" value="PPIase_dom_sf"/>
</dbReference>
<feature type="transmembrane region" description="Helical" evidence="8">
    <location>
        <begin position="195"/>
        <end position="224"/>
    </location>
</feature>
<evidence type="ECO:0000256" key="3">
    <source>
        <dbReference type="ARBA" id="ARBA00023110"/>
    </source>
</evidence>
<evidence type="ECO:0000313" key="12">
    <source>
        <dbReference type="WBParaSite" id="HDID_0000204501-mRNA-1"/>
    </source>
</evidence>
<reference evidence="12" key="1">
    <citation type="submission" date="2017-02" db="UniProtKB">
        <authorList>
            <consortium name="WormBaseParasite"/>
        </authorList>
    </citation>
    <scope>IDENTIFICATION</scope>
</reference>
<keyword evidence="8" id="KW-1133">Transmembrane helix</keyword>
<comment type="catalytic activity">
    <reaction evidence="1 6">
        <text>[protein]-peptidylproline (omega=180) = [protein]-peptidylproline (omega=0)</text>
        <dbReference type="Rhea" id="RHEA:16237"/>
        <dbReference type="Rhea" id="RHEA-COMP:10747"/>
        <dbReference type="Rhea" id="RHEA-COMP:10748"/>
        <dbReference type="ChEBI" id="CHEBI:83833"/>
        <dbReference type="ChEBI" id="CHEBI:83834"/>
        <dbReference type="EC" id="5.2.1.8"/>
    </reaction>
</comment>
<protein>
    <recommendedName>
        <fullName evidence="6">Peptidyl-prolyl cis-trans isomerase</fullName>
        <ecNumber evidence="6">5.2.1.8</ecNumber>
    </recommendedName>
</protein>
<feature type="region of interest" description="Disordered" evidence="7">
    <location>
        <begin position="139"/>
        <end position="175"/>
    </location>
</feature>
<evidence type="ECO:0000259" key="9">
    <source>
        <dbReference type="PROSITE" id="PS50198"/>
    </source>
</evidence>
<gene>
    <name evidence="10" type="ORF">HDID_LOCUS2046</name>
</gene>
<evidence type="ECO:0000313" key="10">
    <source>
        <dbReference type="EMBL" id="VDL19507.1"/>
    </source>
</evidence>
<feature type="compositionally biased region" description="Basic and acidic residues" evidence="7">
    <location>
        <begin position="150"/>
        <end position="164"/>
    </location>
</feature>
<evidence type="ECO:0000256" key="1">
    <source>
        <dbReference type="ARBA" id="ARBA00000971"/>
    </source>
</evidence>
<name>A0A0R3SBZ3_HYMDI</name>
<dbReference type="GO" id="GO:0003755">
    <property type="term" value="F:peptidyl-prolyl cis-trans isomerase activity"/>
    <property type="evidence" value="ECO:0007669"/>
    <property type="project" value="UniProtKB-UniRule"/>
</dbReference>